<name>A0A0L8V509_9BACT</name>
<organism evidence="1 2">
    <name type="scientific">Sunxiuqinia dokdonensis</name>
    <dbReference type="NCBI Taxonomy" id="1409788"/>
    <lineage>
        <taxon>Bacteria</taxon>
        <taxon>Pseudomonadati</taxon>
        <taxon>Bacteroidota</taxon>
        <taxon>Bacteroidia</taxon>
        <taxon>Marinilabiliales</taxon>
        <taxon>Prolixibacteraceae</taxon>
        <taxon>Sunxiuqinia</taxon>
    </lineage>
</organism>
<dbReference type="Proteomes" id="UP000036958">
    <property type="component" value="Unassembled WGS sequence"/>
</dbReference>
<sequence>MEKKFTHTASINYPRGQIYKNMVHEILKVLYKLIFFVRL</sequence>
<proteinExistence type="predicted"/>
<evidence type="ECO:0000313" key="2">
    <source>
        <dbReference type="Proteomes" id="UP000036958"/>
    </source>
</evidence>
<comment type="caution">
    <text evidence="1">The sequence shown here is derived from an EMBL/GenBank/DDBJ whole genome shotgun (WGS) entry which is preliminary data.</text>
</comment>
<dbReference type="AlphaFoldDB" id="A0A0L8V509"/>
<protein>
    <submittedName>
        <fullName evidence="1">Uncharacterized protein</fullName>
    </submittedName>
</protein>
<keyword evidence="2" id="KW-1185">Reference proteome</keyword>
<dbReference type="EMBL" id="LGIA01000187">
    <property type="protein sequence ID" value="KOH43448.1"/>
    <property type="molecule type" value="Genomic_DNA"/>
</dbReference>
<accession>A0A0L8V509</accession>
<evidence type="ECO:0000313" key="1">
    <source>
        <dbReference type="EMBL" id="KOH43448.1"/>
    </source>
</evidence>
<gene>
    <name evidence="1" type="ORF">NC99_37270</name>
</gene>
<reference evidence="2" key="1">
    <citation type="submission" date="2015-07" db="EMBL/GenBank/DDBJ databases">
        <title>Genome sequencing of Sunxiuqinia dokdonensis strain SK.</title>
        <authorList>
            <person name="Ahn S."/>
            <person name="Kim B.-C."/>
        </authorList>
    </citation>
    <scope>NUCLEOTIDE SEQUENCE [LARGE SCALE GENOMIC DNA]</scope>
    <source>
        <strain evidence="2">SK</strain>
    </source>
</reference>